<sequence length="74" mass="8058">MIPHLINNGANSFLLLLSSFFLLLSSLSFSLSLSSIYLAFNMFVPSASVTPSANSNGAYAVPSTQRFRRLSPWS</sequence>
<dbReference type="EMBL" id="KV878238">
    <property type="protein sequence ID" value="OJZ89752.1"/>
    <property type="molecule type" value="Genomic_DNA"/>
</dbReference>
<name>A0A1M3TT36_ASPLC</name>
<evidence type="ECO:0000313" key="2">
    <source>
        <dbReference type="Proteomes" id="UP000184063"/>
    </source>
</evidence>
<evidence type="ECO:0000313" key="1">
    <source>
        <dbReference type="EMBL" id="OJZ89752.1"/>
    </source>
</evidence>
<protein>
    <submittedName>
        <fullName evidence="1">Uncharacterized protein</fullName>
    </submittedName>
</protein>
<organism evidence="1 2">
    <name type="scientific">Aspergillus luchuensis (strain CBS 106.47)</name>
    <dbReference type="NCBI Taxonomy" id="1137211"/>
    <lineage>
        <taxon>Eukaryota</taxon>
        <taxon>Fungi</taxon>
        <taxon>Dikarya</taxon>
        <taxon>Ascomycota</taxon>
        <taxon>Pezizomycotina</taxon>
        <taxon>Eurotiomycetes</taxon>
        <taxon>Eurotiomycetidae</taxon>
        <taxon>Eurotiales</taxon>
        <taxon>Aspergillaceae</taxon>
        <taxon>Aspergillus</taxon>
        <taxon>Aspergillus subgen. Circumdati</taxon>
    </lineage>
</organism>
<dbReference type="AlphaFoldDB" id="A0A1M3TT36"/>
<reference evidence="2" key="1">
    <citation type="journal article" date="2017" name="Genome Biol.">
        <title>Comparative genomics reveals high biological diversity and specific adaptations in the industrially and medically important fungal genus Aspergillus.</title>
        <authorList>
            <person name="de Vries R.P."/>
            <person name="Riley R."/>
            <person name="Wiebenga A."/>
            <person name="Aguilar-Osorio G."/>
            <person name="Amillis S."/>
            <person name="Uchima C.A."/>
            <person name="Anderluh G."/>
            <person name="Asadollahi M."/>
            <person name="Askin M."/>
            <person name="Barry K."/>
            <person name="Battaglia E."/>
            <person name="Bayram O."/>
            <person name="Benocci T."/>
            <person name="Braus-Stromeyer S.A."/>
            <person name="Caldana C."/>
            <person name="Canovas D."/>
            <person name="Cerqueira G.C."/>
            <person name="Chen F."/>
            <person name="Chen W."/>
            <person name="Choi C."/>
            <person name="Clum A."/>
            <person name="Dos Santos R.A."/>
            <person name="Damasio A.R."/>
            <person name="Diallinas G."/>
            <person name="Emri T."/>
            <person name="Fekete E."/>
            <person name="Flipphi M."/>
            <person name="Freyberg S."/>
            <person name="Gallo A."/>
            <person name="Gournas C."/>
            <person name="Habgood R."/>
            <person name="Hainaut M."/>
            <person name="Harispe M.L."/>
            <person name="Henrissat B."/>
            <person name="Hilden K.S."/>
            <person name="Hope R."/>
            <person name="Hossain A."/>
            <person name="Karabika E."/>
            <person name="Karaffa L."/>
            <person name="Karanyi Z."/>
            <person name="Krasevec N."/>
            <person name="Kuo A."/>
            <person name="Kusch H."/>
            <person name="LaButti K."/>
            <person name="Lagendijk E.L."/>
            <person name="Lapidus A."/>
            <person name="Levasseur A."/>
            <person name="Lindquist E."/>
            <person name="Lipzen A."/>
            <person name="Logrieco A.F."/>
            <person name="MacCabe A."/>
            <person name="Maekelae M.R."/>
            <person name="Malavazi I."/>
            <person name="Melin P."/>
            <person name="Meyer V."/>
            <person name="Mielnichuk N."/>
            <person name="Miskei M."/>
            <person name="Molnar A.P."/>
            <person name="Mule G."/>
            <person name="Ngan C.Y."/>
            <person name="Orejas M."/>
            <person name="Orosz E."/>
            <person name="Ouedraogo J.P."/>
            <person name="Overkamp K.M."/>
            <person name="Park H.-S."/>
            <person name="Perrone G."/>
            <person name="Piumi F."/>
            <person name="Punt P.J."/>
            <person name="Ram A.F."/>
            <person name="Ramon A."/>
            <person name="Rauscher S."/>
            <person name="Record E."/>
            <person name="Riano-Pachon D.M."/>
            <person name="Robert V."/>
            <person name="Roehrig J."/>
            <person name="Ruller R."/>
            <person name="Salamov A."/>
            <person name="Salih N.S."/>
            <person name="Samson R.A."/>
            <person name="Sandor E."/>
            <person name="Sanguinetti M."/>
            <person name="Schuetze T."/>
            <person name="Sepcic K."/>
            <person name="Shelest E."/>
            <person name="Sherlock G."/>
            <person name="Sophianopoulou V."/>
            <person name="Squina F.M."/>
            <person name="Sun H."/>
            <person name="Susca A."/>
            <person name="Todd R.B."/>
            <person name="Tsang A."/>
            <person name="Unkles S.E."/>
            <person name="van de Wiele N."/>
            <person name="van Rossen-Uffink D."/>
            <person name="Oliveira J.V."/>
            <person name="Vesth T.C."/>
            <person name="Visser J."/>
            <person name="Yu J.-H."/>
            <person name="Zhou M."/>
            <person name="Andersen M.R."/>
            <person name="Archer D.B."/>
            <person name="Baker S.E."/>
            <person name="Benoit I."/>
            <person name="Brakhage A.A."/>
            <person name="Braus G.H."/>
            <person name="Fischer R."/>
            <person name="Frisvad J.C."/>
            <person name="Goldman G.H."/>
            <person name="Houbraken J."/>
            <person name="Oakley B."/>
            <person name="Pocsi I."/>
            <person name="Scazzocchio C."/>
            <person name="Seiboth B."/>
            <person name="vanKuyk P.A."/>
            <person name="Wortman J."/>
            <person name="Dyer P.S."/>
            <person name="Grigoriev I.V."/>
        </authorList>
    </citation>
    <scope>NUCLEOTIDE SEQUENCE [LARGE SCALE GENOMIC DNA]</scope>
    <source>
        <strain evidence="2">CBS 106.47</strain>
    </source>
</reference>
<dbReference type="Proteomes" id="UP000184063">
    <property type="component" value="Unassembled WGS sequence"/>
</dbReference>
<dbReference type="VEuPathDB" id="FungiDB:ASPFODRAFT_503326"/>
<proteinExistence type="predicted"/>
<accession>A0A1M3TT36</accession>
<gene>
    <name evidence="1" type="ORF">ASPFODRAFT_503326</name>
</gene>